<protein>
    <submittedName>
        <fullName evidence="2">Uncharacterized protein</fullName>
    </submittedName>
</protein>
<dbReference type="EMBL" id="BKCJ010004610">
    <property type="protein sequence ID" value="GEU62060.1"/>
    <property type="molecule type" value="Genomic_DNA"/>
</dbReference>
<sequence length="720" mass="81681">MFMIVLSTYSCQLSAKDKTGLGYEDQLSESDSEVLPSVFDIHSTDGDDNPTNDRFKKGNGYHAVPPPLTGNYMPPLADLSFAGLDDSIYRPTSNKVSASISKGEPSVIKISNISVKMPKVDSIRTSGVIIEDWVIDDEDTLVDTQVDSQTTVKPSFKKIKFTKARNESVKCDKQADTPKIVTQNSKADRKDWNCNLTQKPRISKETVNTVRINGVNTAGQTSVSIVEGNGVTAVKTSVGCVWRTKITNLNHVFKDSIGSWISKRVKLIDPQGRLKEKTHHEMSLAALWHLPSFVLLPFRNSISQEGSGEDSLKLKELMDLCTNLSNKVLDLESEVIDINSTNQEKIEKLESKESSKQRRKLAVIDADVEINLKKVQAEAYNLDLDHQEKVLSMLDVNDEELTGVEEVLEVVKAVKLITEVVTTVGVNVNDATVKDTPITVAEATKVIVEVSKPRKRKDEEVARQLEAELNADINWNAVIEQVKRSERLTDCSNEISSSKEKAFNRSSIQEEYDSPQAFLNKVNEGIKVPEKEVRQEKEGEVESSKREDESLEQEIVKKQKMEQEIEELKKRLQIVPDDDDDDVYPDATPLASKILIVDYKINTERNKPYFKIIRADGNHRLFMSFSTMMKNFDSDDLESLWKIARERFEKTEPKNYTDDYLLNTLKIMFEKPNVEANIFLLVEKMYPLTHFTLEQMVNDVRLEVDYKSKMSLELLRLVRR</sequence>
<name>A0A6L2LLN8_TANCI</name>
<evidence type="ECO:0000313" key="2">
    <source>
        <dbReference type="EMBL" id="GEU62060.1"/>
    </source>
</evidence>
<gene>
    <name evidence="2" type="ORF">Tci_034038</name>
</gene>
<reference evidence="2" key="1">
    <citation type="journal article" date="2019" name="Sci. Rep.">
        <title>Draft genome of Tanacetum cinerariifolium, the natural source of mosquito coil.</title>
        <authorList>
            <person name="Yamashiro T."/>
            <person name="Shiraishi A."/>
            <person name="Satake H."/>
            <person name="Nakayama K."/>
        </authorList>
    </citation>
    <scope>NUCLEOTIDE SEQUENCE</scope>
</reference>
<dbReference type="AlphaFoldDB" id="A0A6L2LLN8"/>
<comment type="caution">
    <text evidence="2">The sequence shown here is derived from an EMBL/GenBank/DDBJ whole genome shotgun (WGS) entry which is preliminary data.</text>
</comment>
<accession>A0A6L2LLN8</accession>
<evidence type="ECO:0000256" key="1">
    <source>
        <dbReference type="SAM" id="MobiDB-lite"/>
    </source>
</evidence>
<organism evidence="2">
    <name type="scientific">Tanacetum cinerariifolium</name>
    <name type="common">Dalmatian daisy</name>
    <name type="synonym">Chrysanthemum cinerariifolium</name>
    <dbReference type="NCBI Taxonomy" id="118510"/>
    <lineage>
        <taxon>Eukaryota</taxon>
        <taxon>Viridiplantae</taxon>
        <taxon>Streptophyta</taxon>
        <taxon>Embryophyta</taxon>
        <taxon>Tracheophyta</taxon>
        <taxon>Spermatophyta</taxon>
        <taxon>Magnoliopsida</taxon>
        <taxon>eudicotyledons</taxon>
        <taxon>Gunneridae</taxon>
        <taxon>Pentapetalae</taxon>
        <taxon>asterids</taxon>
        <taxon>campanulids</taxon>
        <taxon>Asterales</taxon>
        <taxon>Asteraceae</taxon>
        <taxon>Asteroideae</taxon>
        <taxon>Anthemideae</taxon>
        <taxon>Anthemidinae</taxon>
        <taxon>Tanacetum</taxon>
    </lineage>
</organism>
<feature type="region of interest" description="Disordered" evidence="1">
    <location>
        <begin position="530"/>
        <end position="553"/>
    </location>
</feature>
<proteinExistence type="predicted"/>